<accession>A0A2M8D9N4</accession>
<keyword evidence="2" id="KW-0472">Membrane</keyword>
<evidence type="ECO:0000256" key="1">
    <source>
        <dbReference type="SAM" id="MobiDB-lite"/>
    </source>
</evidence>
<dbReference type="EMBL" id="PFTM01000017">
    <property type="protein sequence ID" value="PJB83853.1"/>
    <property type="molecule type" value="Genomic_DNA"/>
</dbReference>
<proteinExistence type="predicted"/>
<evidence type="ECO:0000313" key="3">
    <source>
        <dbReference type="EMBL" id="PJB83853.1"/>
    </source>
</evidence>
<name>A0A2M8D9N4_9BACT</name>
<feature type="transmembrane region" description="Helical" evidence="2">
    <location>
        <begin position="84"/>
        <end position="104"/>
    </location>
</feature>
<feature type="region of interest" description="Disordered" evidence="1">
    <location>
        <begin position="335"/>
        <end position="362"/>
    </location>
</feature>
<gene>
    <name evidence="3" type="ORF">CO088_00650</name>
</gene>
<evidence type="ECO:0000256" key="2">
    <source>
        <dbReference type="SAM" id="Phobius"/>
    </source>
</evidence>
<dbReference type="Proteomes" id="UP000229236">
    <property type="component" value="Unassembled WGS sequence"/>
</dbReference>
<sequence length="559" mass="58202">MSNELNFEEKTYISAKRASELTGYAADYIGQLAREEKIRGHLIGRSWFVEQESLFVHAKIPFPAVPRSFVPAPRPQMLPMLSKFAVALGSFLVIVSIGGALTLARPELSELARATSRSFTTTTGNTLDSIFSFPEKGGALVARGYVLSAEGTLTSINRFASEIRATAYATKNGIANIPALFSSLTSPVFNSAHTLRSLSKVSGTTTVRVVKNTVDTLTGVTDMTLSSYITFNNTTGALIARGMAGVGDAFIGSFVDTYTTLRDTGRLAGDTLTRTYARAGDGLVSSLRGGGSQTASVVGTATNAVSSVFKTVWSGIAGLFGRGSGITQTTPIVVDELTSDPNPDASNTPAPAAKTPAPPPAQTIIVNKPLEKVTVEKTIERVISGVTPADLDARMQQLSNTLLAEIYKVSDEVTSKTQGNFRAIALTQKIDQLTNTAINSPTITGGTISSANISGGSISGVSLSGSSIALSGALSATSGAFSGNLTVSGTATNTFAGDSAFDTDTLTIDSVNNRVGIATTTPSDTFSLNGSAYLAQISAPSNTQNRLYNTGGNLYWAGN</sequence>
<comment type="caution">
    <text evidence="3">The sequence shown here is derived from an EMBL/GenBank/DDBJ whole genome shotgun (WGS) entry which is preliminary data.</text>
</comment>
<protein>
    <submittedName>
        <fullName evidence="3">Uncharacterized protein</fullName>
    </submittedName>
</protein>
<feature type="non-terminal residue" evidence="3">
    <location>
        <position position="559"/>
    </location>
</feature>
<dbReference type="AlphaFoldDB" id="A0A2M8D9N4"/>
<keyword evidence="2" id="KW-0812">Transmembrane</keyword>
<evidence type="ECO:0000313" key="4">
    <source>
        <dbReference type="Proteomes" id="UP000229236"/>
    </source>
</evidence>
<keyword evidence="2" id="KW-1133">Transmembrane helix</keyword>
<reference evidence="4" key="1">
    <citation type="submission" date="2017-09" db="EMBL/GenBank/DDBJ databases">
        <title>Depth-based differentiation of microbial function through sediment-hosted aquifers and enrichment of novel symbionts in the deep terrestrial subsurface.</title>
        <authorList>
            <person name="Probst A.J."/>
            <person name="Ladd B."/>
            <person name="Jarett J.K."/>
            <person name="Geller-Mcgrath D.E."/>
            <person name="Sieber C.M.K."/>
            <person name="Emerson J.B."/>
            <person name="Anantharaman K."/>
            <person name="Thomas B.C."/>
            <person name="Malmstrom R."/>
            <person name="Stieglmeier M."/>
            <person name="Klingl A."/>
            <person name="Woyke T."/>
            <person name="Ryan C.M."/>
            <person name="Banfield J.F."/>
        </authorList>
    </citation>
    <scope>NUCLEOTIDE SEQUENCE [LARGE SCALE GENOMIC DNA]</scope>
</reference>
<organism evidence="3 4">
    <name type="scientific">Candidatus Yonathbacteria bacterium CG_4_9_14_0_8_um_filter_46_47</name>
    <dbReference type="NCBI Taxonomy" id="1975106"/>
    <lineage>
        <taxon>Bacteria</taxon>
        <taxon>Candidatus Yonathiibacteriota</taxon>
    </lineage>
</organism>